<dbReference type="EMBL" id="UINC01039933">
    <property type="protein sequence ID" value="SVB39119.1"/>
    <property type="molecule type" value="Genomic_DNA"/>
</dbReference>
<keyword evidence="1" id="KW-1133">Transmembrane helix</keyword>
<keyword evidence="1" id="KW-0812">Transmembrane</keyword>
<keyword evidence="1" id="KW-0472">Membrane</keyword>
<protein>
    <submittedName>
        <fullName evidence="2">Uncharacterized protein</fullName>
    </submittedName>
</protein>
<reference evidence="2" key="1">
    <citation type="submission" date="2018-05" db="EMBL/GenBank/DDBJ databases">
        <authorList>
            <person name="Lanie J.A."/>
            <person name="Ng W.-L."/>
            <person name="Kazmierczak K.M."/>
            <person name="Andrzejewski T.M."/>
            <person name="Davidsen T.M."/>
            <person name="Wayne K.J."/>
            <person name="Tettelin H."/>
            <person name="Glass J.I."/>
            <person name="Rusch D."/>
            <person name="Podicherti R."/>
            <person name="Tsui H.-C.T."/>
            <person name="Winkler M.E."/>
        </authorList>
    </citation>
    <scope>NUCLEOTIDE SEQUENCE</scope>
</reference>
<accession>A0A382DLN4</accession>
<gene>
    <name evidence="2" type="ORF">METZ01_LOCUS191973</name>
</gene>
<feature type="transmembrane region" description="Helical" evidence="1">
    <location>
        <begin position="27"/>
        <end position="48"/>
    </location>
</feature>
<organism evidence="2">
    <name type="scientific">marine metagenome</name>
    <dbReference type="NCBI Taxonomy" id="408172"/>
    <lineage>
        <taxon>unclassified sequences</taxon>
        <taxon>metagenomes</taxon>
        <taxon>ecological metagenomes</taxon>
    </lineage>
</organism>
<name>A0A382DLN4_9ZZZZ</name>
<evidence type="ECO:0000313" key="2">
    <source>
        <dbReference type="EMBL" id="SVB39119.1"/>
    </source>
</evidence>
<evidence type="ECO:0000256" key="1">
    <source>
        <dbReference type="SAM" id="Phobius"/>
    </source>
</evidence>
<dbReference type="AlphaFoldDB" id="A0A382DLN4"/>
<proteinExistence type="predicted"/>
<sequence length="49" mass="5592">MTIMKRGAREYAQTLARNESSHQAGVILLWFLFILFHNPVVTAITGLFQ</sequence>